<keyword evidence="3" id="KW-0289">Folate biosynthesis</keyword>
<evidence type="ECO:0000256" key="10">
    <source>
        <dbReference type="ARBA" id="ARBA00075800"/>
    </source>
</evidence>
<dbReference type="PANTHER" id="PTHR43418:SF2">
    <property type="entry name" value="BIFUNCTIONAL PROTEIN TRPGD"/>
    <property type="match status" value="1"/>
</dbReference>
<evidence type="ECO:0000313" key="14">
    <source>
        <dbReference type="Proteomes" id="UP000061704"/>
    </source>
</evidence>
<keyword evidence="13" id="KW-0328">Glycosyltransferase</keyword>
<accession>C5WCA2</accession>
<evidence type="ECO:0000256" key="3">
    <source>
        <dbReference type="ARBA" id="ARBA00022909"/>
    </source>
</evidence>
<evidence type="ECO:0000256" key="6">
    <source>
        <dbReference type="ARBA" id="ARBA00047683"/>
    </source>
</evidence>
<reference evidence="13 14" key="1">
    <citation type="journal article" date="2011" name="Genome Biol. Evol.">
        <title>Reductive evolution of bacterial genome in insect gut environment.</title>
        <authorList>
            <person name="Nikoh N."/>
            <person name="Hosokawa T."/>
            <person name="Ohshima K."/>
            <person name="Hattori M."/>
            <person name="Fukatsu T."/>
        </authorList>
    </citation>
    <scope>NUCLEOTIDE SEQUENCE [LARGE SCALE GENOMIC DNA]</scope>
    <source>
        <strain evidence="13 14">Mpkobe</strain>
    </source>
</reference>
<dbReference type="CDD" id="cd01743">
    <property type="entry name" value="GATase1_Anthranilate_Synthase"/>
    <property type="match status" value="1"/>
</dbReference>
<dbReference type="PROSITE" id="PS51273">
    <property type="entry name" value="GATASE_TYPE_1"/>
    <property type="match status" value="1"/>
</dbReference>
<organism evidence="13 14">
    <name type="scientific">Candidatus Ishikawaella capsulata Mpkobe</name>
    <dbReference type="NCBI Taxonomy" id="476281"/>
    <lineage>
        <taxon>Bacteria</taxon>
        <taxon>Pseudomonadati</taxon>
        <taxon>Pseudomonadota</taxon>
        <taxon>Gammaproteobacteria</taxon>
        <taxon>Enterobacterales</taxon>
        <taxon>Enterobacteriaceae</taxon>
        <taxon>Candidatus Ishikawella</taxon>
    </lineage>
</organism>
<dbReference type="GO" id="GO:0004048">
    <property type="term" value="F:anthranilate phosphoribosyltransferase activity"/>
    <property type="evidence" value="ECO:0007669"/>
    <property type="project" value="TreeGrafter"/>
</dbReference>
<evidence type="ECO:0000313" key="13">
    <source>
        <dbReference type="EMBL" id="BAH82958.1"/>
    </source>
</evidence>
<comment type="pathway">
    <text evidence="1">Cofactor biosynthesis; tetrahydrofolate biosynthesis; 4-aminobenzoate from chorismate: step 1/2.</text>
</comment>
<evidence type="ECO:0000256" key="2">
    <source>
        <dbReference type="ARBA" id="ARBA00012266"/>
    </source>
</evidence>
<dbReference type="InterPro" id="IPR017926">
    <property type="entry name" value="GATASE"/>
</dbReference>
<dbReference type="AlphaFoldDB" id="C5WCA2"/>
<dbReference type="GO" id="GO:0002047">
    <property type="term" value="P:phenazine biosynthetic process"/>
    <property type="evidence" value="ECO:0007669"/>
    <property type="project" value="TreeGrafter"/>
</dbReference>
<evidence type="ECO:0000256" key="5">
    <source>
        <dbReference type="ARBA" id="ARBA00023239"/>
    </source>
</evidence>
<dbReference type="SUPFAM" id="SSF52317">
    <property type="entry name" value="Class I glutamine amidotransferase-like"/>
    <property type="match status" value="1"/>
</dbReference>
<keyword evidence="5" id="KW-0456">Lyase</keyword>
<name>C5WCA2_9ENTR</name>
<evidence type="ECO:0000256" key="11">
    <source>
        <dbReference type="ARBA" id="ARBA00078909"/>
    </source>
</evidence>
<evidence type="ECO:0000259" key="12">
    <source>
        <dbReference type="Pfam" id="PF00117"/>
    </source>
</evidence>
<dbReference type="GO" id="GO:0004049">
    <property type="term" value="F:anthranilate synthase activity"/>
    <property type="evidence" value="ECO:0007669"/>
    <property type="project" value="UniProtKB-EC"/>
</dbReference>
<dbReference type="InterPro" id="IPR050472">
    <property type="entry name" value="Anth_synth/Amidotransfase"/>
</dbReference>
<dbReference type="FunFam" id="3.40.50.880:FF:000003">
    <property type="entry name" value="Anthranilate synthase component II"/>
    <property type="match status" value="1"/>
</dbReference>
<dbReference type="PANTHER" id="PTHR43418">
    <property type="entry name" value="MULTIFUNCTIONAL TRYPTOPHAN BIOSYNTHESIS PROTEIN-RELATED"/>
    <property type="match status" value="1"/>
</dbReference>
<keyword evidence="13" id="KW-0808">Transferase</keyword>
<dbReference type="PRINTS" id="PR00097">
    <property type="entry name" value="ANTSNTHASEII"/>
</dbReference>
<dbReference type="GO" id="GO:0046656">
    <property type="term" value="P:folic acid biosynthetic process"/>
    <property type="evidence" value="ECO:0007669"/>
    <property type="project" value="UniProtKB-KW"/>
</dbReference>
<feature type="domain" description="Glutamine amidotransferase" evidence="12">
    <location>
        <begin position="18"/>
        <end position="199"/>
    </location>
</feature>
<proteinExistence type="predicted"/>
<dbReference type="NCBIfam" id="TIGR00566">
    <property type="entry name" value="trpG_papA"/>
    <property type="match status" value="1"/>
</dbReference>
<dbReference type="Gene3D" id="3.40.50.880">
    <property type="match status" value="1"/>
</dbReference>
<dbReference type="PRINTS" id="PR00099">
    <property type="entry name" value="CPSGATASE"/>
</dbReference>
<dbReference type="InterPro" id="IPR029062">
    <property type="entry name" value="Class_I_gatase-like"/>
</dbReference>
<dbReference type="STRING" id="476281.ICMP_092"/>
<keyword evidence="4" id="KW-0315">Glutamine amidotransferase</keyword>
<keyword evidence="14" id="KW-1185">Reference proteome</keyword>
<dbReference type="GO" id="GO:0000162">
    <property type="term" value="P:L-tryptophan biosynthetic process"/>
    <property type="evidence" value="ECO:0007669"/>
    <property type="project" value="TreeGrafter"/>
</dbReference>
<dbReference type="GO" id="GO:0005829">
    <property type="term" value="C:cytosol"/>
    <property type="evidence" value="ECO:0007669"/>
    <property type="project" value="TreeGrafter"/>
</dbReference>
<dbReference type="Pfam" id="PF00117">
    <property type="entry name" value="GATase"/>
    <property type="match status" value="1"/>
</dbReference>
<protein>
    <recommendedName>
        <fullName evidence="9">Aminodeoxychorismate synthase component 2</fullName>
        <ecNumber evidence="2">4.1.3.27</ecNumber>
    </recommendedName>
    <alternativeName>
        <fullName evidence="11">4-amino-4-deoxychorismate synthase component 2</fullName>
    </alternativeName>
    <alternativeName>
        <fullName evidence="10">Aminodeoxychorismate synthase, glutamine amidotransferase component</fullName>
    </alternativeName>
</protein>
<dbReference type="PRINTS" id="PR00096">
    <property type="entry name" value="GATASE"/>
</dbReference>
<evidence type="ECO:0000256" key="4">
    <source>
        <dbReference type="ARBA" id="ARBA00022962"/>
    </source>
</evidence>
<dbReference type="InterPro" id="IPR006221">
    <property type="entry name" value="TrpG/PapA_dom"/>
</dbReference>
<dbReference type="EMBL" id="AP010872">
    <property type="protein sequence ID" value="BAH82958.1"/>
    <property type="molecule type" value="Genomic_DNA"/>
</dbReference>
<sequence length="209" mass="23589">MLLPLLIIVRRSFKMHILLLDNIDSFTYNLVDQLRILEHQVIIYRNTVPLSIIIENINKLNNPILMLSAGPGTPAEAGCMLDLIKILRGVVPIMGICLGHQAIIESYGGYIRPVREILHGKVSEITHDGKAMFSGLNNPLAVARYHSLVAVNVPTELVVNAYCNDMIMAVRHEKDRICSFQFHPESILTTYGDKLLEQALNWIQLKHEE</sequence>
<dbReference type="KEGG" id="icp:ICMP_092"/>
<evidence type="ECO:0000256" key="9">
    <source>
        <dbReference type="ARBA" id="ARBA00070460"/>
    </source>
</evidence>
<dbReference type="EC" id="4.1.3.27" evidence="2"/>
<dbReference type="Proteomes" id="UP000061704">
    <property type="component" value="Chromosome"/>
</dbReference>
<comment type="subunit">
    <text evidence="8">Monomer. Heterodimer consisting of two non-identical subunits: a glutamine amidotransferase subunit (PabA) and a aminodeoxychorismate synthase subunit (PabB).</text>
</comment>
<evidence type="ECO:0000256" key="1">
    <source>
        <dbReference type="ARBA" id="ARBA00005009"/>
    </source>
</evidence>
<dbReference type="HOGENOM" id="CLU_014340_1_0_6"/>
<comment type="function">
    <text evidence="7">Part of a heterodimeric complex that catalyzes the two-step biosynthesis of 4-amino-4-deoxychorismate (ADC), a precursor of p-aminobenzoate (PABA) and tetrahydrofolate. In the first step, a glutamine amidotransferase (PabA) generates ammonia as a substrate that, along with chorismate, is used in the second step, catalyzed by aminodeoxychorismate synthase (PabB) to produce ADC. PabA converts glutamine into glutamate only in the presence of stoichiometric amounts of PabB.</text>
</comment>
<comment type="catalytic activity">
    <reaction evidence="6">
        <text>chorismate + L-glutamine = anthranilate + pyruvate + L-glutamate + H(+)</text>
        <dbReference type="Rhea" id="RHEA:21732"/>
        <dbReference type="ChEBI" id="CHEBI:15361"/>
        <dbReference type="ChEBI" id="CHEBI:15378"/>
        <dbReference type="ChEBI" id="CHEBI:16567"/>
        <dbReference type="ChEBI" id="CHEBI:29748"/>
        <dbReference type="ChEBI" id="CHEBI:29985"/>
        <dbReference type="ChEBI" id="CHEBI:58359"/>
        <dbReference type="EC" id="4.1.3.27"/>
    </reaction>
</comment>
<evidence type="ECO:0000256" key="8">
    <source>
        <dbReference type="ARBA" id="ARBA00062013"/>
    </source>
</evidence>
<evidence type="ECO:0000256" key="7">
    <source>
        <dbReference type="ARBA" id="ARBA00053037"/>
    </source>
</evidence>
<gene>
    <name evidence="13" type="primary">trpD_1</name>
    <name evidence="13" type="ORF">ICMP_092</name>
</gene>